<protein>
    <submittedName>
        <fullName evidence="3">Uncharacterized protein</fullName>
    </submittedName>
</protein>
<feature type="region of interest" description="Disordered" evidence="1">
    <location>
        <begin position="427"/>
        <end position="562"/>
    </location>
</feature>
<evidence type="ECO:0000256" key="2">
    <source>
        <dbReference type="SAM" id="SignalP"/>
    </source>
</evidence>
<feature type="compositionally biased region" description="Acidic residues" evidence="1">
    <location>
        <begin position="513"/>
        <end position="525"/>
    </location>
</feature>
<organism evidence="3 4">
    <name type="scientific">Hortaea werneckii EXF-2000</name>
    <dbReference type="NCBI Taxonomy" id="1157616"/>
    <lineage>
        <taxon>Eukaryota</taxon>
        <taxon>Fungi</taxon>
        <taxon>Dikarya</taxon>
        <taxon>Ascomycota</taxon>
        <taxon>Pezizomycotina</taxon>
        <taxon>Dothideomycetes</taxon>
        <taxon>Dothideomycetidae</taxon>
        <taxon>Mycosphaerellales</taxon>
        <taxon>Teratosphaeriaceae</taxon>
        <taxon>Hortaea</taxon>
    </lineage>
</organism>
<dbReference type="Gene3D" id="6.10.140.100">
    <property type="match status" value="1"/>
</dbReference>
<dbReference type="SMART" id="SM00726">
    <property type="entry name" value="UIM"/>
    <property type="match status" value="2"/>
</dbReference>
<dbReference type="InParanoid" id="A0A1Z5SR95"/>
<comment type="caution">
    <text evidence="3">The sequence shown here is derived from an EMBL/GenBank/DDBJ whole genome shotgun (WGS) entry which is preliminary data.</text>
</comment>
<dbReference type="OrthoDB" id="3926760at2759"/>
<dbReference type="VEuPathDB" id="FungiDB:BTJ68_14428"/>
<feature type="signal peptide" evidence="2">
    <location>
        <begin position="1"/>
        <end position="18"/>
    </location>
</feature>
<dbReference type="Proteomes" id="UP000194280">
    <property type="component" value="Unassembled WGS sequence"/>
</dbReference>
<gene>
    <name evidence="3" type="ORF">BTJ68_14428</name>
</gene>
<evidence type="ECO:0000313" key="3">
    <source>
        <dbReference type="EMBL" id="OTA23353.1"/>
    </source>
</evidence>
<reference evidence="3 4" key="1">
    <citation type="submission" date="2017-01" db="EMBL/GenBank/DDBJ databases">
        <title>The recent genome duplication of the halophilic yeast Hortaea werneckii: insights from long-read sequencing.</title>
        <authorList>
            <person name="Sinha S."/>
            <person name="Flibotte S."/>
            <person name="Neira M."/>
            <person name="Lenassi M."/>
            <person name="Gostincar C."/>
            <person name="Stajich J.E."/>
            <person name="Nislow C.E."/>
        </authorList>
    </citation>
    <scope>NUCLEOTIDE SEQUENCE [LARGE SCALE GENOMIC DNA]</scope>
    <source>
        <strain evidence="3 4">EXF-2000</strain>
    </source>
</reference>
<feature type="compositionally biased region" description="Polar residues" evidence="1">
    <location>
        <begin position="92"/>
        <end position="102"/>
    </location>
</feature>
<feature type="region of interest" description="Disordered" evidence="1">
    <location>
        <begin position="386"/>
        <end position="406"/>
    </location>
</feature>
<sequence length="562" mass="60997">MPAAVVKGIIVSISIITALSIAVLENPQVQTWLEEQRRKIAEMLRSVGEELDPESRRMAEAFAFEGKTPANHEGLRREVSGSKEAAAVATGRSMSGSSSTVRRITVVGPNEPGDAEERRRKGREYLARRDQQMYELHQRRKAAKADGGATPPTPTSFDAMVDHEGNLKGPEMSEMKLPAPPAQDPIAKGTTSRKLNEGHRAQPQMVAESSNHGKSGWETGARLANPFDDEYMVERSGVFKPPIPPKIALEDEREHPERTVPGAFVNEPSQESCDREELSYEEQLAIALSLSEAETTANTATVRQSPQDDDPEMRAAIAASLREMDGAQAAHAIAHAESLTPNLQTQFNQPHLLDMDVPPSSPVSNEQTIDFNQQCWRRLHSHASLPVGQPFGHGQGQVEEAPSETTDELYRVTPQLTRARLASFDAQQPPPDQALEASFYSAPSSAPPPPGSSTLDNEPQHLVDVSEAQAEGVPSSRSSTLDLKSDSVSEPFASLAGSRTMSPAPNGSISDIEVVDVEEDSDVDMLSESGIATPDTWTEVGSRDGEESEVDPREHRQLHAGL</sequence>
<dbReference type="AlphaFoldDB" id="A0A1Z5SR95"/>
<feature type="compositionally biased region" description="Polar residues" evidence="1">
    <location>
        <begin position="475"/>
        <end position="488"/>
    </location>
</feature>
<dbReference type="STRING" id="1157616.A0A1Z5SR95"/>
<evidence type="ECO:0000313" key="4">
    <source>
        <dbReference type="Proteomes" id="UP000194280"/>
    </source>
</evidence>
<dbReference type="InterPro" id="IPR003903">
    <property type="entry name" value="UIM_dom"/>
</dbReference>
<proteinExistence type="predicted"/>
<keyword evidence="4" id="KW-1185">Reference proteome</keyword>
<feature type="chain" id="PRO_5013029465" evidence="2">
    <location>
        <begin position="19"/>
        <end position="562"/>
    </location>
</feature>
<feature type="compositionally biased region" description="Basic and acidic residues" evidence="1">
    <location>
        <begin position="541"/>
        <end position="562"/>
    </location>
</feature>
<name>A0A1Z5SR95_HORWE</name>
<feature type="region of interest" description="Disordered" evidence="1">
    <location>
        <begin position="88"/>
        <end position="120"/>
    </location>
</feature>
<accession>A0A1Z5SR95</accession>
<evidence type="ECO:0000256" key="1">
    <source>
        <dbReference type="SAM" id="MobiDB-lite"/>
    </source>
</evidence>
<keyword evidence="2" id="KW-0732">Signal</keyword>
<dbReference type="EMBL" id="MUNK01000302">
    <property type="protein sequence ID" value="OTA23353.1"/>
    <property type="molecule type" value="Genomic_DNA"/>
</dbReference>
<feature type="compositionally biased region" description="Polar residues" evidence="1">
    <location>
        <begin position="497"/>
        <end position="507"/>
    </location>
</feature>